<dbReference type="Gene3D" id="3.30.70.1230">
    <property type="entry name" value="Nucleotide cyclase"/>
    <property type="match status" value="2"/>
</dbReference>
<gene>
    <name evidence="2" type="ORF">BDK51DRAFT_24607</name>
</gene>
<reference evidence="3" key="1">
    <citation type="journal article" date="2018" name="Nat. Microbiol.">
        <title>Leveraging single-cell genomics to expand the fungal tree of life.</title>
        <authorList>
            <person name="Ahrendt S.R."/>
            <person name="Quandt C.A."/>
            <person name="Ciobanu D."/>
            <person name="Clum A."/>
            <person name="Salamov A."/>
            <person name="Andreopoulos B."/>
            <person name="Cheng J.F."/>
            <person name="Woyke T."/>
            <person name="Pelin A."/>
            <person name="Henrissat B."/>
            <person name="Reynolds N.K."/>
            <person name="Benny G.L."/>
            <person name="Smith M.E."/>
            <person name="James T.Y."/>
            <person name="Grigoriev I.V."/>
        </authorList>
    </citation>
    <scope>NUCLEOTIDE SEQUENCE [LARGE SCALE GENOMIC DNA]</scope>
</reference>
<evidence type="ECO:0000313" key="2">
    <source>
        <dbReference type="EMBL" id="RKO89320.1"/>
    </source>
</evidence>
<accession>A0A4P9WEC1</accession>
<dbReference type="Proteomes" id="UP000269721">
    <property type="component" value="Unassembled WGS sequence"/>
</dbReference>
<dbReference type="PANTHER" id="PTHR47455">
    <property type="entry name" value="ADENYLYL CYCLASE BETA"/>
    <property type="match status" value="1"/>
</dbReference>
<organism evidence="2 3">
    <name type="scientific">Blyttiomyces helicus</name>
    <dbReference type="NCBI Taxonomy" id="388810"/>
    <lineage>
        <taxon>Eukaryota</taxon>
        <taxon>Fungi</taxon>
        <taxon>Fungi incertae sedis</taxon>
        <taxon>Chytridiomycota</taxon>
        <taxon>Chytridiomycota incertae sedis</taxon>
        <taxon>Chytridiomycetes</taxon>
        <taxon>Chytridiomycetes incertae sedis</taxon>
        <taxon>Blyttiomyces</taxon>
    </lineage>
</organism>
<dbReference type="Pfam" id="PF00211">
    <property type="entry name" value="Guanylate_cyc"/>
    <property type="match status" value="1"/>
</dbReference>
<feature type="non-terminal residue" evidence="2">
    <location>
        <position position="1"/>
    </location>
</feature>
<feature type="domain" description="Guanylate cyclase" evidence="1">
    <location>
        <begin position="202"/>
        <end position="335"/>
    </location>
</feature>
<dbReference type="PROSITE" id="PS50125">
    <property type="entry name" value="GUANYLATE_CYCLASE_2"/>
    <property type="match status" value="1"/>
</dbReference>
<dbReference type="CDD" id="cd07302">
    <property type="entry name" value="CHD"/>
    <property type="match status" value="1"/>
</dbReference>
<evidence type="ECO:0000259" key="1">
    <source>
        <dbReference type="PROSITE" id="PS50125"/>
    </source>
</evidence>
<dbReference type="InterPro" id="IPR001054">
    <property type="entry name" value="A/G_cyclase"/>
</dbReference>
<keyword evidence="3" id="KW-1185">Reference proteome</keyword>
<dbReference type="SUPFAM" id="SSF55073">
    <property type="entry name" value="Nucleotide cyclase"/>
    <property type="match status" value="2"/>
</dbReference>
<dbReference type="GO" id="GO:0035556">
    <property type="term" value="P:intracellular signal transduction"/>
    <property type="evidence" value="ECO:0007669"/>
    <property type="project" value="InterPro"/>
</dbReference>
<proteinExistence type="predicted"/>
<dbReference type="GO" id="GO:0009190">
    <property type="term" value="P:cyclic nucleotide biosynthetic process"/>
    <property type="evidence" value="ECO:0007669"/>
    <property type="project" value="InterPro"/>
</dbReference>
<dbReference type="PANTHER" id="PTHR47455:SF1">
    <property type="entry name" value="GUANYLATE CYCLASE DOMAIN-CONTAINING PROTEIN"/>
    <property type="match status" value="1"/>
</dbReference>
<name>A0A4P9WEC1_9FUNG</name>
<dbReference type="EMBL" id="KZ996162">
    <property type="protein sequence ID" value="RKO89320.1"/>
    <property type="molecule type" value="Genomic_DNA"/>
</dbReference>
<dbReference type="OrthoDB" id="194468at2759"/>
<dbReference type="InterPro" id="IPR029787">
    <property type="entry name" value="Nucleotide_cyclase"/>
</dbReference>
<evidence type="ECO:0000313" key="3">
    <source>
        <dbReference type="Proteomes" id="UP000269721"/>
    </source>
</evidence>
<dbReference type="AlphaFoldDB" id="A0A4P9WEC1"/>
<sequence length="452" mass="49866">GDAVIFYWKLSPDDPDQSDNARGELVLKACHCCMDLLNNLGTYDIDIPDCATKVLRIHLGIGAGTVYDVHVGGFPGRWEHFIAGDAVNQLSHVLDLAKAGELAMSHQALRWICCILVVDSCDIGDYDKRCVILEGLERARRKSTVPLPPPRANEEVDLWDVVPTHWNVELYKSFMNHSAIYKLQADINQSRIFRFDSGLNELLGISELRQVTTVFIRIGSLRRWDNPALLNDAQHAMSVVQNSLQRYEGSLRQFHVDEKGAVILCFFGLPPLAHENDASFGIKAGLDVCGQFTDYFDDFAIGITTGVVSIGGVGTSVRTEYAVMGDSINMASRLMCHPEAEESILCDERSFNLCGDEFFFETLGEAQVKGKARPIAIFRPTGVRKEGARPTAPKSALVGRKAEQDVLSGELQRHCADPAARLVVVEADGGQGLTTLVTYSQMEARAKNCFAW</sequence>
<protein>
    <submittedName>
        <fullName evidence="2">Nucleotide cyclase</fullName>
    </submittedName>
</protein>